<organism evidence="1">
    <name type="scientific">Thermorudis sp</name>
    <dbReference type="NCBI Taxonomy" id="1969470"/>
    <lineage>
        <taxon>Bacteria</taxon>
        <taxon>Pseudomonadati</taxon>
        <taxon>Thermomicrobiota</taxon>
        <taxon>Thermomicrobia</taxon>
        <taxon>Thermomicrobia incertae sedis</taxon>
        <taxon>Thermorudis</taxon>
    </lineage>
</organism>
<dbReference type="PANTHER" id="PTHR40697:SF3">
    <property type="entry name" value="ACETOIN CATABOLISM PROTEIN X"/>
    <property type="match status" value="1"/>
</dbReference>
<dbReference type="InterPro" id="IPR011391">
    <property type="entry name" value="AcoX_kinase"/>
</dbReference>
<dbReference type="GO" id="GO:0006741">
    <property type="term" value="P:NADP+ biosynthetic process"/>
    <property type="evidence" value="ECO:0007669"/>
    <property type="project" value="InterPro"/>
</dbReference>
<dbReference type="AlphaFoldDB" id="A0A7C2ZXL5"/>
<dbReference type="GO" id="GO:0051287">
    <property type="term" value="F:NAD binding"/>
    <property type="evidence" value="ECO:0007669"/>
    <property type="project" value="UniProtKB-ARBA"/>
</dbReference>
<evidence type="ECO:0000313" key="1">
    <source>
        <dbReference type="EMBL" id="HEX70260.1"/>
    </source>
</evidence>
<dbReference type="GO" id="GO:0005524">
    <property type="term" value="F:ATP binding"/>
    <property type="evidence" value="ECO:0007669"/>
    <property type="project" value="UniProtKB-ARBA"/>
</dbReference>
<keyword evidence="1" id="KW-0418">Kinase</keyword>
<dbReference type="InterPro" id="IPR039065">
    <property type="entry name" value="AcoX-like"/>
</dbReference>
<dbReference type="InterPro" id="IPR002504">
    <property type="entry name" value="NADK"/>
</dbReference>
<gene>
    <name evidence="1" type="ORF">ENP13_03335</name>
</gene>
<dbReference type="GO" id="GO:0003951">
    <property type="term" value="F:NAD+ kinase activity"/>
    <property type="evidence" value="ECO:0007669"/>
    <property type="project" value="InterPro"/>
</dbReference>
<sequence>MAGQEAVVGIIANPAAGKDIRRLVAPASAFDNNEKVKIVRRVLAGLAFTGIRRVRFLPDSYQIVGRAADGLHSDVEIEPLPLAVHFTVEDTVRAAGLLAESGAACIVTLGGDGTNRAVAKACGDVPLIAIATGTNNVFPQMVDGTLAGIAAGLIASGHVPSTLARRTKRLEIWLDGELADIALVDVAISQHPFIGTRAIWDPSTVHELVLARTEPGCIGLSSIGAHLCPLAREDERGLHIHLGDQGQPVSAILAPGLIRTVRVQRWRALRCGDAVEIALRPCTVAVDGERELHLERGGSLEVRLTGRGPRLVDVREVLWHAARAGLLRSPIGAQGEDDR</sequence>
<accession>A0A7C2ZXL5</accession>
<dbReference type="SUPFAM" id="SSF111331">
    <property type="entry name" value="NAD kinase/diacylglycerol kinase-like"/>
    <property type="match status" value="1"/>
</dbReference>
<dbReference type="PANTHER" id="PTHR40697">
    <property type="entry name" value="ACETOIN CATABOLISM PROTEIN X"/>
    <property type="match status" value="1"/>
</dbReference>
<dbReference type="PIRSF" id="PIRSF018567">
    <property type="entry name" value="AcoX"/>
    <property type="match status" value="1"/>
</dbReference>
<keyword evidence="1" id="KW-0808">Transferase</keyword>
<dbReference type="EMBL" id="DSID01000260">
    <property type="protein sequence ID" value="HEX70260.1"/>
    <property type="molecule type" value="Genomic_DNA"/>
</dbReference>
<reference evidence="1" key="1">
    <citation type="journal article" date="2020" name="mSystems">
        <title>Genome- and Community-Level Interaction Insights into Carbon Utilization and Element Cycling Functions of Hydrothermarchaeota in Hydrothermal Sediment.</title>
        <authorList>
            <person name="Zhou Z."/>
            <person name="Liu Y."/>
            <person name="Xu W."/>
            <person name="Pan J."/>
            <person name="Luo Z.H."/>
            <person name="Li M."/>
        </authorList>
    </citation>
    <scope>NUCLEOTIDE SEQUENCE [LARGE SCALE GENOMIC DNA]</scope>
    <source>
        <strain evidence="1">SpSt-192</strain>
    </source>
</reference>
<dbReference type="Pfam" id="PF01513">
    <property type="entry name" value="NAD_kinase"/>
    <property type="match status" value="1"/>
</dbReference>
<dbReference type="InterPro" id="IPR016064">
    <property type="entry name" value="NAD/diacylglycerol_kinase_sf"/>
</dbReference>
<comment type="caution">
    <text evidence="1">The sequence shown here is derived from an EMBL/GenBank/DDBJ whole genome shotgun (WGS) entry which is preliminary data.</text>
</comment>
<name>A0A7C2ZXL5_9BACT</name>
<protein>
    <submittedName>
        <fullName evidence="1">ATP-NAD kinase</fullName>
    </submittedName>
</protein>
<proteinExistence type="predicted"/>